<accession>A0A7W1XQP8</accession>
<dbReference type="AlphaFoldDB" id="A0A7W1XQP8"/>
<keyword evidence="3" id="KW-1185">Reference proteome</keyword>
<keyword evidence="2" id="KW-0378">Hydrolase</keyword>
<sequence>MRQCLTIGKSEFEALKEMEKWLQYENIGFLQIEGEPIAIPLEEAQLYAPVPVPASFRDFYAFEQHVKTCRQKRGLAMVPEWYQLPVFYFSNHHSIKGHDSCISKPQYTDQLDFELEIACVIGKKGKNIPRQQALQHIAGFMILNDWSARDEQRREMAVGLGPAKGKDFATSMGPCLVTLDELEDRRCGEHWDLEMCARINGRQVSSGNVKTLHWSFAQMIERASQDCELFPGDVIGSGTVGTGCILELGTDVHRWLEPGDIVELEIERLGILRNQII</sequence>
<dbReference type="EMBL" id="JACEOL010000009">
    <property type="protein sequence ID" value="MBA4601518.1"/>
    <property type="molecule type" value="Genomic_DNA"/>
</dbReference>
<dbReference type="Proteomes" id="UP000538292">
    <property type="component" value="Unassembled WGS sequence"/>
</dbReference>
<dbReference type="SUPFAM" id="SSF56529">
    <property type="entry name" value="FAH"/>
    <property type="match status" value="1"/>
</dbReference>
<proteinExistence type="predicted"/>
<dbReference type="InterPro" id="IPR011234">
    <property type="entry name" value="Fumarylacetoacetase-like_C"/>
</dbReference>
<reference evidence="2 3" key="1">
    <citation type="submission" date="2020-07" db="EMBL/GenBank/DDBJ databases">
        <title>Thermoactinomyces phylogeny.</title>
        <authorList>
            <person name="Dunlap C."/>
        </authorList>
    </citation>
    <scope>NUCLEOTIDE SEQUENCE [LARGE SCALE GENOMIC DNA]</scope>
    <source>
        <strain evidence="2 3">AMNI-1</strain>
    </source>
</reference>
<dbReference type="InterPro" id="IPR036663">
    <property type="entry name" value="Fumarylacetoacetase_C_sf"/>
</dbReference>
<gene>
    <name evidence="2" type="ORF">H2C83_04110</name>
</gene>
<dbReference type="GO" id="GO:0016787">
    <property type="term" value="F:hydrolase activity"/>
    <property type="evidence" value="ECO:0007669"/>
    <property type="project" value="UniProtKB-KW"/>
</dbReference>
<comment type="caution">
    <text evidence="2">The sequence shown here is derived from an EMBL/GenBank/DDBJ whole genome shotgun (WGS) entry which is preliminary data.</text>
</comment>
<dbReference type="PANTHER" id="PTHR43211">
    <property type="entry name" value="FUMARYLACETOACETATE HYDROLASE"/>
    <property type="match status" value="1"/>
</dbReference>
<protein>
    <submittedName>
        <fullName evidence="2">Fumarylacetoacetate hydrolase family protein</fullName>
    </submittedName>
</protein>
<name>A0A7W1XQP8_9BACL</name>
<dbReference type="PANTHER" id="PTHR43211:SF1">
    <property type="entry name" value="BLL6422 PROTEIN"/>
    <property type="match status" value="1"/>
</dbReference>
<evidence type="ECO:0000313" key="3">
    <source>
        <dbReference type="Proteomes" id="UP000538292"/>
    </source>
</evidence>
<feature type="domain" description="Fumarylacetoacetase-like C-terminal" evidence="1">
    <location>
        <begin position="56"/>
        <end position="276"/>
    </location>
</feature>
<organism evidence="2 3">
    <name type="scientific">Thermoactinomyces mirandus</name>
    <dbReference type="NCBI Taxonomy" id="2756294"/>
    <lineage>
        <taxon>Bacteria</taxon>
        <taxon>Bacillati</taxon>
        <taxon>Bacillota</taxon>
        <taxon>Bacilli</taxon>
        <taxon>Bacillales</taxon>
        <taxon>Thermoactinomycetaceae</taxon>
        <taxon>Thermoactinomyces</taxon>
    </lineage>
</organism>
<dbReference type="Gene3D" id="3.90.850.10">
    <property type="entry name" value="Fumarylacetoacetase-like, C-terminal domain"/>
    <property type="match status" value="1"/>
</dbReference>
<evidence type="ECO:0000313" key="2">
    <source>
        <dbReference type="EMBL" id="MBA4601518.1"/>
    </source>
</evidence>
<evidence type="ECO:0000259" key="1">
    <source>
        <dbReference type="Pfam" id="PF01557"/>
    </source>
</evidence>
<dbReference type="Pfam" id="PF01557">
    <property type="entry name" value="FAA_hydrolase"/>
    <property type="match status" value="1"/>
</dbReference>